<dbReference type="OrthoDB" id="10286319at2759"/>
<sequence>MVNRILEVFLCSKIFIFSAFALWMNDKDLWSNPLSLRMMHHRRIEIALNHHDTRYLFLAQQRCPLAISLDFMLTFINLVFCAVRRTDCWTIDKFQRLAQVVSSVGDTEYGKAVRKSFSFIYVTETDLCSV</sequence>
<keyword evidence="1" id="KW-0812">Transmembrane</keyword>
<keyword evidence="1" id="KW-0472">Membrane</keyword>
<evidence type="ECO:0000313" key="2">
    <source>
        <dbReference type="EMBL" id="GFY58893.1"/>
    </source>
</evidence>
<feature type="transmembrane region" description="Helical" evidence="1">
    <location>
        <begin position="65"/>
        <end position="83"/>
    </location>
</feature>
<keyword evidence="3" id="KW-1185">Reference proteome</keyword>
<dbReference type="Proteomes" id="UP000886998">
    <property type="component" value="Unassembled WGS sequence"/>
</dbReference>
<gene>
    <name evidence="2" type="ORF">TNIN_297721</name>
</gene>
<dbReference type="EMBL" id="BMAV01012328">
    <property type="protein sequence ID" value="GFY58893.1"/>
    <property type="molecule type" value="Genomic_DNA"/>
</dbReference>
<organism evidence="2 3">
    <name type="scientific">Trichonephila inaurata madagascariensis</name>
    <dbReference type="NCBI Taxonomy" id="2747483"/>
    <lineage>
        <taxon>Eukaryota</taxon>
        <taxon>Metazoa</taxon>
        <taxon>Ecdysozoa</taxon>
        <taxon>Arthropoda</taxon>
        <taxon>Chelicerata</taxon>
        <taxon>Arachnida</taxon>
        <taxon>Araneae</taxon>
        <taxon>Araneomorphae</taxon>
        <taxon>Entelegynae</taxon>
        <taxon>Araneoidea</taxon>
        <taxon>Nephilidae</taxon>
        <taxon>Trichonephila</taxon>
        <taxon>Trichonephila inaurata</taxon>
    </lineage>
</organism>
<keyword evidence="1" id="KW-1133">Transmembrane helix</keyword>
<reference evidence="2" key="1">
    <citation type="submission" date="2020-08" db="EMBL/GenBank/DDBJ databases">
        <title>Multicomponent nature underlies the extraordinary mechanical properties of spider dragline silk.</title>
        <authorList>
            <person name="Kono N."/>
            <person name="Nakamura H."/>
            <person name="Mori M."/>
            <person name="Yoshida Y."/>
            <person name="Ohtoshi R."/>
            <person name="Malay A.D."/>
            <person name="Moran D.A.P."/>
            <person name="Tomita M."/>
            <person name="Numata K."/>
            <person name="Arakawa K."/>
        </authorList>
    </citation>
    <scope>NUCLEOTIDE SEQUENCE</scope>
</reference>
<evidence type="ECO:0000256" key="1">
    <source>
        <dbReference type="SAM" id="Phobius"/>
    </source>
</evidence>
<dbReference type="AlphaFoldDB" id="A0A8X7C9P1"/>
<name>A0A8X7C9P1_9ARAC</name>
<proteinExistence type="predicted"/>
<comment type="caution">
    <text evidence="2">The sequence shown here is derived from an EMBL/GenBank/DDBJ whole genome shotgun (WGS) entry which is preliminary data.</text>
</comment>
<protein>
    <submittedName>
        <fullName evidence="2">Uncharacterized protein</fullName>
    </submittedName>
</protein>
<feature type="transmembrane region" description="Helical" evidence="1">
    <location>
        <begin position="5"/>
        <end position="24"/>
    </location>
</feature>
<accession>A0A8X7C9P1</accession>
<evidence type="ECO:0000313" key="3">
    <source>
        <dbReference type="Proteomes" id="UP000886998"/>
    </source>
</evidence>